<dbReference type="Gene3D" id="3.40.190.10">
    <property type="entry name" value="Periplasmic binding protein-like II"/>
    <property type="match status" value="1"/>
</dbReference>
<organism evidence="6 7">
    <name type="scientific">Croceicoccus pelagius</name>
    <dbReference type="NCBI Taxonomy" id="1703341"/>
    <lineage>
        <taxon>Bacteria</taxon>
        <taxon>Pseudomonadati</taxon>
        <taxon>Pseudomonadota</taxon>
        <taxon>Alphaproteobacteria</taxon>
        <taxon>Sphingomonadales</taxon>
        <taxon>Erythrobacteraceae</taxon>
        <taxon>Croceicoccus</taxon>
    </lineage>
</organism>
<dbReference type="InterPro" id="IPR030678">
    <property type="entry name" value="Peptide/Ni-bd"/>
</dbReference>
<dbReference type="PIRSF" id="PIRSF002741">
    <property type="entry name" value="MppA"/>
    <property type="match status" value="1"/>
</dbReference>
<evidence type="ECO:0000259" key="5">
    <source>
        <dbReference type="Pfam" id="PF00496"/>
    </source>
</evidence>
<feature type="domain" description="Solute-binding protein family 5" evidence="5">
    <location>
        <begin position="69"/>
        <end position="448"/>
    </location>
</feature>
<dbReference type="AlphaFoldDB" id="A0A916YBU6"/>
<proteinExistence type="inferred from homology"/>
<dbReference type="GO" id="GO:0015833">
    <property type="term" value="P:peptide transport"/>
    <property type="evidence" value="ECO:0007669"/>
    <property type="project" value="TreeGrafter"/>
</dbReference>
<protein>
    <submittedName>
        <fullName evidence="6">Peptide ABC transporter substrate-binding protein</fullName>
    </submittedName>
</protein>
<dbReference type="GO" id="GO:0043190">
    <property type="term" value="C:ATP-binding cassette (ABC) transporter complex"/>
    <property type="evidence" value="ECO:0007669"/>
    <property type="project" value="InterPro"/>
</dbReference>
<dbReference type="Gene3D" id="3.90.76.10">
    <property type="entry name" value="Dipeptide-binding Protein, Domain 1"/>
    <property type="match status" value="1"/>
</dbReference>
<gene>
    <name evidence="6" type="ORF">GCM10010989_10410</name>
</gene>
<dbReference type="InterPro" id="IPR000914">
    <property type="entry name" value="SBP_5_dom"/>
</dbReference>
<reference evidence="6 7" key="1">
    <citation type="journal article" date="2014" name="Int. J. Syst. Evol. Microbiol.">
        <title>Complete genome sequence of Corynebacterium casei LMG S-19264T (=DSM 44701T), isolated from a smear-ripened cheese.</title>
        <authorList>
            <consortium name="US DOE Joint Genome Institute (JGI-PGF)"/>
            <person name="Walter F."/>
            <person name="Albersmeier A."/>
            <person name="Kalinowski J."/>
            <person name="Ruckert C."/>
        </authorList>
    </citation>
    <scope>NUCLEOTIDE SEQUENCE [LARGE SCALE GENOMIC DNA]</scope>
    <source>
        <strain evidence="6 7">CGMCC 1.15358</strain>
    </source>
</reference>
<dbReference type="GO" id="GO:0030288">
    <property type="term" value="C:outer membrane-bounded periplasmic space"/>
    <property type="evidence" value="ECO:0007669"/>
    <property type="project" value="UniProtKB-ARBA"/>
</dbReference>
<dbReference type="PANTHER" id="PTHR30290:SF10">
    <property type="entry name" value="PERIPLASMIC OLIGOPEPTIDE-BINDING PROTEIN-RELATED"/>
    <property type="match status" value="1"/>
</dbReference>
<keyword evidence="4" id="KW-0732">Signal</keyword>
<dbReference type="GO" id="GO:1904680">
    <property type="term" value="F:peptide transmembrane transporter activity"/>
    <property type="evidence" value="ECO:0007669"/>
    <property type="project" value="TreeGrafter"/>
</dbReference>
<dbReference type="RefSeq" id="WP_066763027.1">
    <property type="nucleotide sequence ID" value="NZ_BMIO01000003.1"/>
</dbReference>
<sequence length="530" mass="59132">MVACALVMAGCGATETDADRAARDGILLVGNGTDPKTLDPHLLVGLPEDNIVRALSEGLVVQDPDDSFKVRPGVAEKWSHDGAFKRWTFKLRKGAKWSNGTPVTAQDFIFSWKRALSPELEVEGAELLHVIRGGRAYNHGEIKDFADVGVSAPDPHTLIVEMEGPTPYFLPMLASTNFVPVNRSAVEAGGAVDSRTNRWADAGSYVGNGPFLLSEWKLHDYVLVERNPQYWDAQNVKLNAIRFIPIEEPRAEMDDFMKGKLHVTSTVPVDAIPQLRKTRPESLYTDELLGTYAYVFNVEKKPFNDPRVRRALALAIDRDVMIEEVMGGAERPLGGIIPPGMPDYEAIGAPKTDLEEARRLLSEAGFEDPADFPQIDLLINRMTRHRRIAEMICSMWKKGLGINAVVREQNWKDYLDSIADGEFEVARSGWVANYNDPMALLDSFESGSLSNDMNWSDASFDALIRRARNTGDRTRRLAILQDAERLMLKQQPLIPLFTYSQTYLVDPRVKGWGHSVSGNHVYKFMSLASN</sequence>
<dbReference type="PANTHER" id="PTHR30290">
    <property type="entry name" value="PERIPLASMIC BINDING COMPONENT OF ABC TRANSPORTER"/>
    <property type="match status" value="1"/>
</dbReference>
<keyword evidence="7" id="KW-1185">Reference proteome</keyword>
<dbReference type="Proteomes" id="UP000598997">
    <property type="component" value="Unassembled WGS sequence"/>
</dbReference>
<evidence type="ECO:0000256" key="2">
    <source>
        <dbReference type="ARBA" id="ARBA00005695"/>
    </source>
</evidence>
<dbReference type="CDD" id="cd08504">
    <property type="entry name" value="PBP2_OppA"/>
    <property type="match status" value="1"/>
</dbReference>
<evidence type="ECO:0000256" key="4">
    <source>
        <dbReference type="ARBA" id="ARBA00022729"/>
    </source>
</evidence>
<dbReference type="Pfam" id="PF00496">
    <property type="entry name" value="SBP_bac_5"/>
    <property type="match status" value="1"/>
</dbReference>
<dbReference type="Gene3D" id="3.10.105.10">
    <property type="entry name" value="Dipeptide-binding Protein, Domain 3"/>
    <property type="match status" value="1"/>
</dbReference>
<evidence type="ECO:0000256" key="3">
    <source>
        <dbReference type="ARBA" id="ARBA00022448"/>
    </source>
</evidence>
<dbReference type="InterPro" id="IPR039424">
    <property type="entry name" value="SBP_5"/>
</dbReference>
<evidence type="ECO:0000313" key="7">
    <source>
        <dbReference type="Proteomes" id="UP000598997"/>
    </source>
</evidence>
<keyword evidence="3" id="KW-0813">Transport</keyword>
<comment type="caution">
    <text evidence="6">The sequence shown here is derived from an EMBL/GenBank/DDBJ whole genome shotgun (WGS) entry which is preliminary data.</text>
</comment>
<dbReference type="EMBL" id="BMIO01000003">
    <property type="protein sequence ID" value="GGD38237.1"/>
    <property type="molecule type" value="Genomic_DNA"/>
</dbReference>
<comment type="subcellular location">
    <subcellularLocation>
        <location evidence="1">Periplasm</location>
    </subcellularLocation>
</comment>
<evidence type="ECO:0000313" key="6">
    <source>
        <dbReference type="EMBL" id="GGD38237.1"/>
    </source>
</evidence>
<dbReference type="FunFam" id="3.90.76.10:FF:000001">
    <property type="entry name" value="Oligopeptide ABC transporter substrate-binding protein"/>
    <property type="match status" value="1"/>
</dbReference>
<dbReference type="OrthoDB" id="8144963at2"/>
<comment type="similarity">
    <text evidence="2">Belongs to the bacterial solute-binding protein 5 family.</text>
</comment>
<accession>A0A916YBU6</accession>
<name>A0A916YBU6_9SPHN</name>
<dbReference type="SUPFAM" id="SSF53850">
    <property type="entry name" value="Periplasmic binding protein-like II"/>
    <property type="match status" value="1"/>
</dbReference>
<evidence type="ECO:0000256" key="1">
    <source>
        <dbReference type="ARBA" id="ARBA00004418"/>
    </source>
</evidence>